<dbReference type="PANTHER" id="PTHR48040:SF20">
    <property type="entry name" value="PLEIOTROPIC DRUG RESISTANCE PROTEIN 1"/>
    <property type="match status" value="1"/>
</dbReference>
<dbReference type="Pfam" id="PF08370">
    <property type="entry name" value="PDR_assoc"/>
    <property type="match status" value="1"/>
</dbReference>
<dbReference type="AlphaFoldDB" id="A0AAD5IFD8"/>
<feature type="transmembrane region" description="Helical" evidence="2">
    <location>
        <begin position="16"/>
        <end position="38"/>
    </location>
</feature>
<keyword evidence="5" id="KW-1185">Reference proteome</keyword>
<sequence length="198" mass="21865">MSLDMIRMLGATGRNIIVANTFGSFVLLLLFALGGFVLSRNAIVVNEFLGHSWDKIVPNSTDTLGVAVLKSRGFFPEAYWYWLGVGALIGFTILFNFGFTLALTYLNPFDKAQMVISEEARSDDDDNRTGGAIQLSTRGSSSGNRSLSEAAIEAIQHNKRGMVLPFEPYSITFDDITYSVEMPQEMKNQGVFDDKLVL</sequence>
<dbReference type="PANTHER" id="PTHR48040">
    <property type="entry name" value="PLEIOTROPIC DRUG RESISTANCE PROTEIN 1-LIKE ISOFORM X1"/>
    <property type="match status" value="1"/>
</dbReference>
<dbReference type="InterPro" id="IPR013581">
    <property type="entry name" value="PDR_assoc"/>
</dbReference>
<evidence type="ECO:0000256" key="2">
    <source>
        <dbReference type="SAM" id="Phobius"/>
    </source>
</evidence>
<organism evidence="4 5">
    <name type="scientific">Acer negundo</name>
    <name type="common">Box elder</name>
    <dbReference type="NCBI Taxonomy" id="4023"/>
    <lineage>
        <taxon>Eukaryota</taxon>
        <taxon>Viridiplantae</taxon>
        <taxon>Streptophyta</taxon>
        <taxon>Embryophyta</taxon>
        <taxon>Tracheophyta</taxon>
        <taxon>Spermatophyta</taxon>
        <taxon>Magnoliopsida</taxon>
        <taxon>eudicotyledons</taxon>
        <taxon>Gunneridae</taxon>
        <taxon>Pentapetalae</taxon>
        <taxon>rosids</taxon>
        <taxon>malvids</taxon>
        <taxon>Sapindales</taxon>
        <taxon>Sapindaceae</taxon>
        <taxon>Hippocastanoideae</taxon>
        <taxon>Acereae</taxon>
        <taxon>Acer</taxon>
    </lineage>
</organism>
<feature type="compositionally biased region" description="Polar residues" evidence="1">
    <location>
        <begin position="134"/>
        <end position="144"/>
    </location>
</feature>
<comment type="caution">
    <text evidence="4">The sequence shown here is derived from an EMBL/GenBank/DDBJ whole genome shotgun (WGS) entry which is preliminary data.</text>
</comment>
<feature type="domain" description="Plant PDR ABC transporter associated" evidence="3">
    <location>
        <begin position="53"/>
        <end position="116"/>
    </location>
</feature>
<keyword evidence="2" id="KW-0472">Membrane</keyword>
<feature type="transmembrane region" description="Helical" evidence="2">
    <location>
        <begin position="79"/>
        <end position="106"/>
    </location>
</feature>
<name>A0AAD5IFD8_ACENE</name>
<evidence type="ECO:0000313" key="5">
    <source>
        <dbReference type="Proteomes" id="UP001064489"/>
    </source>
</evidence>
<reference evidence="4" key="2">
    <citation type="submission" date="2023-02" db="EMBL/GenBank/DDBJ databases">
        <authorList>
            <person name="Swenson N.G."/>
            <person name="Wegrzyn J.L."/>
            <person name="Mcevoy S.L."/>
        </authorList>
    </citation>
    <scope>NUCLEOTIDE SEQUENCE</scope>
    <source>
        <strain evidence="4">91603</strain>
        <tissue evidence="4">Leaf</tissue>
    </source>
</reference>
<evidence type="ECO:0000259" key="3">
    <source>
        <dbReference type="Pfam" id="PF08370"/>
    </source>
</evidence>
<keyword evidence="2" id="KW-0812">Transmembrane</keyword>
<protein>
    <recommendedName>
        <fullName evidence="3">Plant PDR ABC transporter associated domain-containing protein</fullName>
    </recommendedName>
</protein>
<reference evidence="4" key="1">
    <citation type="journal article" date="2022" name="Plant J.">
        <title>Strategies of tolerance reflected in two North American maple genomes.</title>
        <authorList>
            <person name="McEvoy S.L."/>
            <person name="Sezen U.U."/>
            <person name="Trouern-Trend A."/>
            <person name="McMahon S.M."/>
            <person name="Schaberg P.G."/>
            <person name="Yang J."/>
            <person name="Wegrzyn J.L."/>
            <person name="Swenson N.G."/>
        </authorList>
    </citation>
    <scope>NUCLEOTIDE SEQUENCE</scope>
    <source>
        <strain evidence="4">91603</strain>
    </source>
</reference>
<proteinExistence type="predicted"/>
<dbReference type="Proteomes" id="UP001064489">
    <property type="component" value="Chromosome 2"/>
</dbReference>
<keyword evidence="2" id="KW-1133">Transmembrane helix</keyword>
<feature type="region of interest" description="Disordered" evidence="1">
    <location>
        <begin position="120"/>
        <end position="144"/>
    </location>
</feature>
<accession>A0AAD5IFD8</accession>
<evidence type="ECO:0000313" key="4">
    <source>
        <dbReference type="EMBL" id="KAI9161267.1"/>
    </source>
</evidence>
<dbReference type="EMBL" id="JAJSOW010000106">
    <property type="protein sequence ID" value="KAI9161267.1"/>
    <property type="molecule type" value="Genomic_DNA"/>
</dbReference>
<evidence type="ECO:0000256" key="1">
    <source>
        <dbReference type="SAM" id="MobiDB-lite"/>
    </source>
</evidence>
<gene>
    <name evidence="4" type="ORF">LWI28_015890</name>
</gene>